<proteinExistence type="predicted"/>
<name>A0A7T0C542_9BACT</name>
<dbReference type="InterPro" id="IPR029068">
    <property type="entry name" value="Glyas_Bleomycin-R_OHBP_Dase"/>
</dbReference>
<dbReference type="InterPro" id="IPR037523">
    <property type="entry name" value="VOC_core"/>
</dbReference>
<evidence type="ECO:0000313" key="3">
    <source>
        <dbReference type="Proteomes" id="UP000594464"/>
    </source>
</evidence>
<sequence>MIVIKKIDHIVLRTERPDAMIAFYCGTLGCAVERQLPDIGITQLRAGECLIDIVAVDSEIGRMGGGAPSASGNNLDHFCLQLEAFDENELSAFLKGRGVELGEFVNRYGAQGTGRSLYIKDTDGNTIELKAIQAS</sequence>
<dbReference type="AlphaFoldDB" id="A0A7T0C542"/>
<evidence type="ECO:0000313" key="2">
    <source>
        <dbReference type="EMBL" id="QPJ66689.1"/>
    </source>
</evidence>
<dbReference type="PANTHER" id="PTHR21366:SF14">
    <property type="entry name" value="GLYOXALASE DOMAIN-CONTAINING PROTEIN 5"/>
    <property type="match status" value="1"/>
</dbReference>
<dbReference type="InterPro" id="IPR050383">
    <property type="entry name" value="GlyoxalaseI/FosfomycinResist"/>
</dbReference>
<dbReference type="EMBL" id="CP048620">
    <property type="protein sequence ID" value="QPJ66689.1"/>
    <property type="molecule type" value="Genomic_DNA"/>
</dbReference>
<accession>A0A7T0C542</accession>
<gene>
    <name evidence="2" type="ORF">G3M78_15280</name>
</gene>
<dbReference type="KEGG" id="nva:G3M78_15280"/>
<evidence type="ECO:0000259" key="1">
    <source>
        <dbReference type="PROSITE" id="PS51819"/>
    </source>
</evidence>
<dbReference type="PANTHER" id="PTHR21366">
    <property type="entry name" value="GLYOXALASE FAMILY PROTEIN"/>
    <property type="match status" value="1"/>
</dbReference>
<dbReference type="InterPro" id="IPR004360">
    <property type="entry name" value="Glyas_Fos-R_dOase_dom"/>
</dbReference>
<organism evidence="2 3">
    <name type="scientific">Candidatus Nitrohelix vancouverensis</name>
    <dbReference type="NCBI Taxonomy" id="2705534"/>
    <lineage>
        <taxon>Bacteria</taxon>
        <taxon>Pseudomonadati</taxon>
        <taxon>Nitrospinota/Tectimicrobiota group</taxon>
        <taxon>Nitrospinota</taxon>
        <taxon>Nitrospinia</taxon>
        <taxon>Nitrospinales</taxon>
        <taxon>Nitrospinaceae</taxon>
        <taxon>Candidatus Nitrohelix</taxon>
    </lineage>
</organism>
<feature type="domain" description="VOC" evidence="1">
    <location>
        <begin position="6"/>
        <end position="132"/>
    </location>
</feature>
<protein>
    <submittedName>
        <fullName evidence="2">VOC family protein</fullName>
    </submittedName>
</protein>
<dbReference type="PROSITE" id="PS51819">
    <property type="entry name" value="VOC"/>
    <property type="match status" value="1"/>
</dbReference>
<reference evidence="3" key="1">
    <citation type="submission" date="2020-02" db="EMBL/GenBank/DDBJ databases">
        <title>Genomic and physiological characterization of two novel Nitrospinaceae genera.</title>
        <authorList>
            <person name="Mueller A.J."/>
            <person name="Jung M.-Y."/>
            <person name="Strachan C.R."/>
            <person name="Herbold C.W."/>
            <person name="Kirkegaard R.H."/>
            <person name="Daims H."/>
        </authorList>
    </citation>
    <scope>NUCLEOTIDE SEQUENCE [LARGE SCALE GENOMIC DNA]</scope>
</reference>
<dbReference type="Gene3D" id="3.10.180.10">
    <property type="entry name" value="2,3-Dihydroxybiphenyl 1,2-Dioxygenase, domain 1"/>
    <property type="match status" value="1"/>
</dbReference>
<dbReference type="SUPFAM" id="SSF54593">
    <property type="entry name" value="Glyoxalase/Bleomycin resistance protein/Dihydroxybiphenyl dioxygenase"/>
    <property type="match status" value="1"/>
</dbReference>
<dbReference type="PROSITE" id="PS51257">
    <property type="entry name" value="PROKAR_LIPOPROTEIN"/>
    <property type="match status" value="1"/>
</dbReference>
<dbReference type="Proteomes" id="UP000594464">
    <property type="component" value="Chromosome"/>
</dbReference>
<dbReference type="Pfam" id="PF00903">
    <property type="entry name" value="Glyoxalase"/>
    <property type="match status" value="1"/>
</dbReference>